<dbReference type="PANTHER" id="PTHR39441:SF1">
    <property type="entry name" value="DUF2252 DOMAIN-CONTAINING PROTEIN"/>
    <property type="match status" value="1"/>
</dbReference>
<name>A0A3N6P704_9CYAN</name>
<comment type="caution">
    <text evidence="2">The sequence shown here is derived from an EMBL/GenBank/DDBJ whole genome shotgun (WGS) entry which is preliminary data.</text>
</comment>
<evidence type="ECO:0000256" key="1">
    <source>
        <dbReference type="SAM" id="Phobius"/>
    </source>
</evidence>
<dbReference type="AlphaFoldDB" id="A0A3N6P704"/>
<evidence type="ECO:0000313" key="2">
    <source>
        <dbReference type="EMBL" id="RQH33779.1"/>
    </source>
</evidence>
<dbReference type="InterPro" id="IPR018721">
    <property type="entry name" value="DUF2252"/>
</dbReference>
<proteinExistence type="predicted"/>
<organism evidence="2 3">
    <name type="scientific">Okeania hirsuta</name>
    <dbReference type="NCBI Taxonomy" id="1458930"/>
    <lineage>
        <taxon>Bacteria</taxon>
        <taxon>Bacillati</taxon>
        <taxon>Cyanobacteriota</taxon>
        <taxon>Cyanophyceae</taxon>
        <taxon>Oscillatoriophycideae</taxon>
        <taxon>Oscillatoriales</taxon>
        <taxon>Microcoleaceae</taxon>
        <taxon>Okeania</taxon>
    </lineage>
</organism>
<protein>
    <submittedName>
        <fullName evidence="2">DUF2252 domain-containing protein</fullName>
    </submittedName>
</protein>
<sequence>MINQLSNTIGNNLIVITILIIINWLLLSSNTLAQPIDNSRREQQVFQSIELNTNLILENANPVEKQQLKDKKYAQMQESEFAFYRATNHLFWQDFANDSRLSKFGNPNTKTWILGDCHVDNFGAYNNDQGEIIFDMNDFDESIIADYQYDLWRLATSIILVANDSTLSKSEQEEVVDSLSETYLDTLASYVGNDEETKIYFTEANTKGEIKRTIEKAAQKTRQGMLYKWTKVIDNQRMFDFSSEKLGLATDAKKAIQSRMLDYGKTLSGNLNYDPEYFKVKDVAQRLNAGLGSLGTPRYYVLIEGKTDALDDDHILDIKHQFQPAPTDELFSLYDRINYWKIFNNSAQRHALAYKALIKDADDFLGWIKLVDNNPIDGDFSGDYSVREISPYKKSLKIKNLIDKNSFIEVAQQWGKILATNHARADKDFDKKLVSTSFEKQVKKITDGKHQEFRKLVREIAFKYAQQVEADYDNFVTEEIGNKGSRGVGE</sequence>
<keyword evidence="1" id="KW-0812">Transmembrane</keyword>
<dbReference type="PANTHER" id="PTHR39441">
    <property type="entry name" value="DUF2252 DOMAIN-CONTAINING PROTEIN"/>
    <property type="match status" value="1"/>
</dbReference>
<gene>
    <name evidence="2" type="ORF">D5R40_21145</name>
</gene>
<dbReference type="EMBL" id="RCBY01000139">
    <property type="protein sequence ID" value="RQH33779.1"/>
    <property type="molecule type" value="Genomic_DNA"/>
</dbReference>
<keyword evidence="1" id="KW-0472">Membrane</keyword>
<dbReference type="RefSeq" id="WP_124155136.1">
    <property type="nucleotide sequence ID" value="NZ_CAWOLW010000045.1"/>
</dbReference>
<keyword evidence="1" id="KW-1133">Transmembrane helix</keyword>
<feature type="transmembrane region" description="Helical" evidence="1">
    <location>
        <begin position="12"/>
        <end position="33"/>
    </location>
</feature>
<keyword evidence="3" id="KW-1185">Reference proteome</keyword>
<dbReference type="Pfam" id="PF10009">
    <property type="entry name" value="DUF2252"/>
    <property type="match status" value="1"/>
</dbReference>
<evidence type="ECO:0000313" key="3">
    <source>
        <dbReference type="Proteomes" id="UP000269154"/>
    </source>
</evidence>
<reference evidence="2 3" key="1">
    <citation type="journal article" date="2018" name="ACS Chem. Biol.">
        <title>Ketoreductase domain dysfunction expands chemodiversity: malyngamide biosynthesis in the cyanobacterium Okeania hirsuta.</title>
        <authorList>
            <person name="Moss N.A."/>
            <person name="Leao T."/>
            <person name="Rankin M."/>
            <person name="McCullough T.M."/>
            <person name="Qu P."/>
            <person name="Korobeynikov A."/>
            <person name="Smith J.L."/>
            <person name="Gerwick L."/>
            <person name="Gerwick W.H."/>
        </authorList>
    </citation>
    <scope>NUCLEOTIDE SEQUENCE [LARGE SCALE GENOMIC DNA]</scope>
    <source>
        <strain evidence="2 3">PAB10Feb10-1</strain>
    </source>
</reference>
<accession>A0A3N6P704</accession>
<dbReference type="Proteomes" id="UP000269154">
    <property type="component" value="Unassembled WGS sequence"/>
</dbReference>
<dbReference type="OrthoDB" id="1491115at2"/>